<dbReference type="OrthoDB" id="6129702at2759"/>
<evidence type="ECO:0000256" key="5">
    <source>
        <dbReference type="ARBA" id="ARBA00023038"/>
    </source>
</evidence>
<dbReference type="InterPro" id="IPR001781">
    <property type="entry name" value="Znf_LIM"/>
</dbReference>
<evidence type="ECO:0000313" key="11">
    <source>
        <dbReference type="Proteomes" id="UP000188268"/>
    </source>
</evidence>
<keyword evidence="5 8" id="KW-0440">LIM domain</keyword>
<dbReference type="Proteomes" id="UP000188268">
    <property type="component" value="Unassembled WGS sequence"/>
</dbReference>
<name>A0A1R3H2H1_COCAP</name>
<comment type="subunit">
    <text evidence="2">Interacts with F-actin.</text>
</comment>
<keyword evidence="7" id="KW-0963">Cytoplasm</keyword>
<keyword evidence="7" id="KW-0206">Cytoskeleton</keyword>
<dbReference type="Gene3D" id="2.10.110.10">
    <property type="entry name" value="Cysteine Rich Protein"/>
    <property type="match status" value="2"/>
</dbReference>
<dbReference type="SUPFAM" id="SSF57716">
    <property type="entry name" value="Glucocorticoid receptor-like (DNA-binding domain)"/>
    <property type="match status" value="3"/>
</dbReference>
<evidence type="ECO:0000256" key="6">
    <source>
        <dbReference type="ARBA" id="ARBA00023203"/>
    </source>
</evidence>
<dbReference type="Pfam" id="PF00412">
    <property type="entry name" value="LIM"/>
    <property type="match status" value="1"/>
</dbReference>
<evidence type="ECO:0000313" key="10">
    <source>
        <dbReference type="EMBL" id="OMO64481.1"/>
    </source>
</evidence>
<dbReference type="Gramene" id="OMO64481">
    <property type="protein sequence ID" value="OMO64481"/>
    <property type="gene ID" value="CCACVL1_21722"/>
</dbReference>
<organism evidence="10 11">
    <name type="scientific">Corchorus capsularis</name>
    <name type="common">Jute</name>
    <dbReference type="NCBI Taxonomy" id="210143"/>
    <lineage>
        <taxon>Eukaryota</taxon>
        <taxon>Viridiplantae</taxon>
        <taxon>Streptophyta</taxon>
        <taxon>Embryophyta</taxon>
        <taxon>Tracheophyta</taxon>
        <taxon>Spermatophyta</taxon>
        <taxon>Magnoliopsida</taxon>
        <taxon>eudicotyledons</taxon>
        <taxon>Gunneridae</taxon>
        <taxon>Pentapetalae</taxon>
        <taxon>rosids</taxon>
        <taxon>malvids</taxon>
        <taxon>Malvales</taxon>
        <taxon>Malvaceae</taxon>
        <taxon>Grewioideae</taxon>
        <taxon>Apeibeae</taxon>
        <taxon>Corchorus</taxon>
    </lineage>
</organism>
<gene>
    <name evidence="10" type="ORF">CCACVL1_21722</name>
</gene>
<comment type="subcellular location">
    <subcellularLocation>
        <location evidence="1">Cytoplasm</location>
        <location evidence="1">Cytoskeleton</location>
    </subcellularLocation>
</comment>
<dbReference type="SMART" id="SM00132">
    <property type="entry name" value="LIM"/>
    <property type="match status" value="1"/>
</dbReference>
<proteinExistence type="predicted"/>
<evidence type="ECO:0000256" key="7">
    <source>
        <dbReference type="ARBA" id="ARBA00023212"/>
    </source>
</evidence>
<dbReference type="PANTHER" id="PTHR24206">
    <property type="entry name" value="OS06G0237300 PROTEIN"/>
    <property type="match status" value="1"/>
</dbReference>
<keyword evidence="6" id="KW-0009">Actin-binding</keyword>
<evidence type="ECO:0000256" key="4">
    <source>
        <dbReference type="ARBA" id="ARBA00022833"/>
    </source>
</evidence>
<sequence length="165" mass="18106">MAFAGTTQKCMACDKTVYLVDKLTADNRVYHKACFRPHFDQLFKRTGSLDKSFDGTPKIAKPEKAVDGEKPAATKVSGMFAGTRDKCVGCKNTVYPTERVTVNGTPYHKSCFKCTHGGCTISPSNYVAHEGRLYCKHHHGQLIKEKGNLSQLEGDSAKQKVAAES</sequence>
<feature type="domain" description="LIM zinc-binding" evidence="9">
    <location>
        <begin position="85"/>
        <end position="145"/>
    </location>
</feature>
<dbReference type="GO" id="GO:0005856">
    <property type="term" value="C:cytoskeleton"/>
    <property type="evidence" value="ECO:0007669"/>
    <property type="project" value="UniProtKB-SubCell"/>
</dbReference>
<dbReference type="FunFam" id="2.10.110.10:FF:000002">
    <property type="entry name" value="LIM domain and actin-binding 1"/>
    <property type="match status" value="1"/>
</dbReference>
<comment type="caution">
    <text evidence="10">The sequence shown here is derived from an EMBL/GenBank/DDBJ whole genome shotgun (WGS) entry which is preliminary data.</text>
</comment>
<dbReference type="GO" id="GO:0046872">
    <property type="term" value="F:metal ion binding"/>
    <property type="evidence" value="ECO:0007669"/>
    <property type="project" value="UniProtKB-KW"/>
</dbReference>
<evidence type="ECO:0000256" key="3">
    <source>
        <dbReference type="ARBA" id="ARBA00022723"/>
    </source>
</evidence>
<evidence type="ECO:0000256" key="1">
    <source>
        <dbReference type="ARBA" id="ARBA00004245"/>
    </source>
</evidence>
<dbReference type="GO" id="GO:0051015">
    <property type="term" value="F:actin filament binding"/>
    <property type="evidence" value="ECO:0007669"/>
    <property type="project" value="UniProtKB-ARBA"/>
</dbReference>
<keyword evidence="4 8" id="KW-0862">Zinc</keyword>
<dbReference type="EMBL" id="AWWV01012802">
    <property type="protein sequence ID" value="OMO64481.1"/>
    <property type="molecule type" value="Genomic_DNA"/>
</dbReference>
<dbReference type="PROSITE" id="PS50023">
    <property type="entry name" value="LIM_DOMAIN_2"/>
    <property type="match status" value="1"/>
</dbReference>
<dbReference type="GO" id="GO:0051017">
    <property type="term" value="P:actin filament bundle assembly"/>
    <property type="evidence" value="ECO:0007669"/>
    <property type="project" value="UniProtKB-ARBA"/>
</dbReference>
<evidence type="ECO:0000256" key="2">
    <source>
        <dbReference type="ARBA" id="ARBA00011385"/>
    </source>
</evidence>
<protein>
    <submittedName>
        <fullName evidence="10">Zinc finger, LIM-type</fullName>
    </submittedName>
</protein>
<evidence type="ECO:0000256" key="8">
    <source>
        <dbReference type="PROSITE-ProRule" id="PRU00125"/>
    </source>
</evidence>
<reference evidence="10 11" key="1">
    <citation type="submission" date="2013-09" db="EMBL/GenBank/DDBJ databases">
        <title>Corchorus capsularis genome sequencing.</title>
        <authorList>
            <person name="Alam M."/>
            <person name="Haque M.S."/>
            <person name="Islam M.S."/>
            <person name="Emdad E.M."/>
            <person name="Islam M.M."/>
            <person name="Ahmed B."/>
            <person name="Halim A."/>
            <person name="Hossen Q.M.M."/>
            <person name="Hossain M.Z."/>
            <person name="Ahmed R."/>
            <person name="Khan M.M."/>
            <person name="Islam R."/>
            <person name="Rashid M.M."/>
            <person name="Khan S.A."/>
            <person name="Rahman M.S."/>
            <person name="Alam M."/>
        </authorList>
    </citation>
    <scope>NUCLEOTIDE SEQUENCE [LARGE SCALE GENOMIC DNA]</scope>
    <source>
        <strain evidence="11">cv. CVL-1</strain>
        <tissue evidence="10">Whole seedling</tissue>
    </source>
</reference>
<evidence type="ECO:0000259" key="9">
    <source>
        <dbReference type="PROSITE" id="PS50023"/>
    </source>
</evidence>
<dbReference type="AlphaFoldDB" id="A0A1R3H2H1"/>
<dbReference type="CDD" id="cd09441">
    <property type="entry name" value="LIM2_SF3"/>
    <property type="match status" value="1"/>
</dbReference>
<accession>A0A1R3H2H1</accession>
<dbReference type="OMA" id="TCYGRRY"/>
<keyword evidence="3 8" id="KW-0479">Metal-binding</keyword>
<keyword evidence="11" id="KW-1185">Reference proteome</keyword>